<proteinExistence type="predicted"/>
<dbReference type="EMBL" id="KQ086056">
    <property type="protein sequence ID" value="KLO09433.1"/>
    <property type="molecule type" value="Genomic_DNA"/>
</dbReference>
<dbReference type="Proteomes" id="UP000053477">
    <property type="component" value="Unassembled WGS sequence"/>
</dbReference>
<keyword evidence="1" id="KW-0732">Signal</keyword>
<accession>A0A0H2RJ49</accession>
<feature type="signal peptide" evidence="1">
    <location>
        <begin position="1"/>
        <end position="26"/>
    </location>
</feature>
<gene>
    <name evidence="2" type="ORF">SCHPADRAFT_566645</name>
</gene>
<reference evidence="2 3" key="1">
    <citation type="submission" date="2015-04" db="EMBL/GenBank/DDBJ databases">
        <title>Complete genome sequence of Schizopora paradoxa KUC8140, a cosmopolitan wood degrader in East Asia.</title>
        <authorList>
            <consortium name="DOE Joint Genome Institute"/>
            <person name="Min B."/>
            <person name="Park H."/>
            <person name="Jang Y."/>
            <person name="Kim J.-J."/>
            <person name="Kim K.H."/>
            <person name="Pangilinan J."/>
            <person name="Lipzen A."/>
            <person name="Riley R."/>
            <person name="Grigoriev I.V."/>
            <person name="Spatafora J.W."/>
            <person name="Choi I.-G."/>
        </authorList>
    </citation>
    <scope>NUCLEOTIDE SEQUENCE [LARGE SCALE GENOMIC DNA]</scope>
    <source>
        <strain evidence="2 3">KUC8140</strain>
    </source>
</reference>
<evidence type="ECO:0000313" key="3">
    <source>
        <dbReference type="Proteomes" id="UP000053477"/>
    </source>
</evidence>
<sequence length="167" mass="19546">MKKFTCRASIAFLRFIENYLQTLCWAGEDPACVQSHPQRFVHVDEHMVSFCKEILLCTQRCVHSLLLRYALLLIRMYLSSQDDARLRDRAENLIRTVVSIDRYCKQAVIEAARDSLIIPQLRGSLVPADLTSSWQFVFQRHRRSDGTWCIRLCGWPCEHECNEVPDR</sequence>
<dbReference type="InParanoid" id="A0A0H2RJ49"/>
<evidence type="ECO:0000256" key="1">
    <source>
        <dbReference type="SAM" id="SignalP"/>
    </source>
</evidence>
<name>A0A0H2RJ49_9AGAM</name>
<keyword evidence="3" id="KW-1185">Reference proteome</keyword>
<organism evidence="2 3">
    <name type="scientific">Schizopora paradoxa</name>
    <dbReference type="NCBI Taxonomy" id="27342"/>
    <lineage>
        <taxon>Eukaryota</taxon>
        <taxon>Fungi</taxon>
        <taxon>Dikarya</taxon>
        <taxon>Basidiomycota</taxon>
        <taxon>Agaricomycotina</taxon>
        <taxon>Agaricomycetes</taxon>
        <taxon>Hymenochaetales</taxon>
        <taxon>Schizoporaceae</taxon>
        <taxon>Schizopora</taxon>
    </lineage>
</organism>
<evidence type="ECO:0000313" key="2">
    <source>
        <dbReference type="EMBL" id="KLO09433.1"/>
    </source>
</evidence>
<protein>
    <submittedName>
        <fullName evidence="2">Uncharacterized protein</fullName>
    </submittedName>
</protein>
<dbReference type="AlphaFoldDB" id="A0A0H2RJ49"/>
<feature type="chain" id="PRO_5005201539" evidence="1">
    <location>
        <begin position="27"/>
        <end position="167"/>
    </location>
</feature>